<dbReference type="RefSeq" id="WP_176062280.1">
    <property type="nucleotide sequence ID" value="NZ_BJTG01000001.1"/>
</dbReference>
<reference evidence="3" key="1">
    <citation type="journal article" date="2020" name="Appl. Environ. Microbiol.">
        <title>Diazotrophic Anaeromyxobacter Isolates from Soils.</title>
        <authorList>
            <person name="Masuda Y."/>
            <person name="Yamanaka H."/>
            <person name="Xu Z.X."/>
            <person name="Shiratori Y."/>
            <person name="Aono T."/>
            <person name="Amachi S."/>
            <person name="Senoo K."/>
            <person name="Itoh H."/>
        </authorList>
    </citation>
    <scope>NUCLEOTIDE SEQUENCE [LARGE SCALE GENOMIC DNA]</scope>
    <source>
        <strain evidence="3">R267</strain>
    </source>
</reference>
<comment type="caution">
    <text evidence="2">The sequence shown here is derived from an EMBL/GenBank/DDBJ whole genome shotgun (WGS) entry which is preliminary data.</text>
</comment>
<evidence type="ECO:0000313" key="3">
    <source>
        <dbReference type="Proteomes" id="UP000503640"/>
    </source>
</evidence>
<dbReference type="Proteomes" id="UP000503640">
    <property type="component" value="Unassembled WGS sequence"/>
</dbReference>
<evidence type="ECO:0000256" key="1">
    <source>
        <dbReference type="SAM" id="MobiDB-lite"/>
    </source>
</evidence>
<dbReference type="AlphaFoldDB" id="A0A7I9VGG6"/>
<organism evidence="2 3">
    <name type="scientific">Anaeromyxobacter diazotrophicus</name>
    <dbReference type="NCBI Taxonomy" id="2590199"/>
    <lineage>
        <taxon>Bacteria</taxon>
        <taxon>Pseudomonadati</taxon>
        <taxon>Myxococcota</taxon>
        <taxon>Myxococcia</taxon>
        <taxon>Myxococcales</taxon>
        <taxon>Cystobacterineae</taxon>
        <taxon>Anaeromyxobacteraceae</taxon>
        <taxon>Anaeromyxobacter</taxon>
    </lineage>
</organism>
<evidence type="ECO:0000313" key="2">
    <source>
        <dbReference type="EMBL" id="GEJ55483.1"/>
    </source>
</evidence>
<protein>
    <submittedName>
        <fullName evidence="2">Uncharacterized protein</fullName>
    </submittedName>
</protein>
<proteinExistence type="predicted"/>
<dbReference type="EMBL" id="BJTG01000001">
    <property type="protein sequence ID" value="GEJ55483.1"/>
    <property type="molecule type" value="Genomic_DNA"/>
</dbReference>
<keyword evidence="3" id="KW-1185">Reference proteome</keyword>
<accession>A0A7I9VGG6</accession>
<feature type="region of interest" description="Disordered" evidence="1">
    <location>
        <begin position="1"/>
        <end position="68"/>
    </location>
</feature>
<name>A0A7I9VGG6_9BACT</name>
<sequence length="68" mass="7292">MPHRSWSPAASRDAAPEQRPPAPASVHPDGSVDRELWAPSEGPCRHEVGGAGGEPEGRSLPIRKVCWD</sequence>
<gene>
    <name evidence="2" type="ORF">AMYX_02240</name>
</gene>